<sequence length="675" mass="70879">MAKKYNKRVCHILASVLSTTAIPVYALDALNDESLGEVAGQDGIQLMSVASQVTAERAYWQEDGRELQLRSLSITPKSVSDFTLATIGVDIGSSTATASGTPAVSINVVVPPITLSFGQLCVTAANAANCGVNGASNPKTMGELALLTNQNSTISFFNTNGFFDSTSSNARIRVNINDAELYLAQTFNGRRSLAILDNLIINSRFDGKFAIDATEGIRAQGTLSLIRSGLNNGFQFDISHNEGIPTGFTNVGSKGMLRVGISGTINNFDFRMRPDNSLMGSGSGIKISTSGILSSGNFALELSEAGNGTGADGIRFSQWVDFSNGAAISPSSPYISLGDMYLNLLGSGVTVPALTSPVSSLAFSPWTTVDNALFVAVRDLNFQAYAKVISFFDVDTNVAHAQNWAFISTLHDLDANLVMMGGGHPSLAAAQQRGIGFDMQLTTKGRNASGTEGTHILVADPAVGTYLGWRNVNLAAEIRQGQLYVADTVNDGVNGIRISAESLKLSASGQFAVGQLPDGGSITSMPTTGHGFGLAIDIESGSGTHLTFSPPTSGNYLGFSGSLRFGDTPLDGDTVNSNSITLSEPSSTGGNSPRFQYGDITGRIDIVNGKIDTVSDALNDSITFEYTLDISPDAGIYTANDVQVITGGASPQTYRFGQLVIPSGQLYTKLTLKPQ</sequence>
<keyword evidence="1" id="KW-0732">Signal</keyword>
<organism evidence="2 3">
    <name type="scientific">Agitococcus lubricus</name>
    <dbReference type="NCBI Taxonomy" id="1077255"/>
    <lineage>
        <taxon>Bacteria</taxon>
        <taxon>Pseudomonadati</taxon>
        <taxon>Pseudomonadota</taxon>
        <taxon>Gammaproteobacteria</taxon>
        <taxon>Moraxellales</taxon>
        <taxon>Moraxellaceae</taxon>
        <taxon>Agitococcus</taxon>
    </lineage>
</organism>
<dbReference type="RefSeq" id="WP_107865489.1">
    <property type="nucleotide sequence ID" value="NZ_QAON01000006.1"/>
</dbReference>
<name>A0A2T5IZQ8_9GAMM</name>
<feature type="chain" id="PRO_5015494293" evidence="1">
    <location>
        <begin position="27"/>
        <end position="675"/>
    </location>
</feature>
<accession>A0A2T5IZQ8</accession>
<dbReference type="AlphaFoldDB" id="A0A2T5IZQ8"/>
<dbReference type="OrthoDB" id="6704624at2"/>
<evidence type="ECO:0000256" key="1">
    <source>
        <dbReference type="SAM" id="SignalP"/>
    </source>
</evidence>
<feature type="signal peptide" evidence="1">
    <location>
        <begin position="1"/>
        <end position="26"/>
    </location>
</feature>
<proteinExistence type="predicted"/>
<dbReference type="EMBL" id="QAON01000006">
    <property type="protein sequence ID" value="PTQ89525.1"/>
    <property type="molecule type" value="Genomic_DNA"/>
</dbReference>
<evidence type="ECO:0000313" key="2">
    <source>
        <dbReference type="EMBL" id="PTQ89525.1"/>
    </source>
</evidence>
<gene>
    <name evidence="2" type="ORF">C8N29_10656</name>
</gene>
<protein>
    <submittedName>
        <fullName evidence="2">Uncharacterized protein</fullName>
    </submittedName>
</protein>
<comment type="caution">
    <text evidence="2">The sequence shown here is derived from an EMBL/GenBank/DDBJ whole genome shotgun (WGS) entry which is preliminary data.</text>
</comment>
<keyword evidence="3" id="KW-1185">Reference proteome</keyword>
<evidence type="ECO:0000313" key="3">
    <source>
        <dbReference type="Proteomes" id="UP000244223"/>
    </source>
</evidence>
<dbReference type="Proteomes" id="UP000244223">
    <property type="component" value="Unassembled WGS sequence"/>
</dbReference>
<reference evidence="2 3" key="1">
    <citation type="submission" date="2018-04" db="EMBL/GenBank/DDBJ databases">
        <title>Genomic Encyclopedia of Archaeal and Bacterial Type Strains, Phase II (KMG-II): from individual species to whole genera.</title>
        <authorList>
            <person name="Goeker M."/>
        </authorList>
    </citation>
    <scope>NUCLEOTIDE SEQUENCE [LARGE SCALE GENOMIC DNA]</scope>
    <source>
        <strain evidence="2 3">DSM 5822</strain>
    </source>
</reference>